<keyword evidence="5" id="KW-1185">Reference proteome</keyword>
<dbReference type="GO" id="GO:0042602">
    <property type="term" value="F:riboflavin reductase (NADPH) activity"/>
    <property type="evidence" value="ECO:0007669"/>
    <property type="project" value="TreeGrafter"/>
</dbReference>
<dbReference type="EMBL" id="QCYG01000011">
    <property type="protein sequence ID" value="PVA05451.1"/>
    <property type="molecule type" value="Genomic_DNA"/>
</dbReference>
<dbReference type="Gene3D" id="2.30.110.10">
    <property type="entry name" value="Electron Transport, Fmn-binding Protein, Chain A"/>
    <property type="match status" value="1"/>
</dbReference>
<sequence length="161" mass="17233">MDTFAPDNDPRAFRDALGAYATGVTVVTVPSEDGPIGITANSFASVSLDPPLVLWSPAKSSNRFKYFSGAPHFAIHVLDGHQQTVCDGFTRDRAAFGSLDWQPDENGVPLIEGCLARFECSLEAEHDGGDHTIIIGRVTRASARSGLPLLFQAGRFVSLKG</sequence>
<evidence type="ECO:0000259" key="3">
    <source>
        <dbReference type="SMART" id="SM00903"/>
    </source>
</evidence>
<comment type="similarity">
    <text evidence="1">Belongs to the non-flavoprotein flavin reductase family.</text>
</comment>
<dbReference type="GO" id="GO:0010181">
    <property type="term" value="F:FMN binding"/>
    <property type="evidence" value="ECO:0007669"/>
    <property type="project" value="InterPro"/>
</dbReference>
<dbReference type="PANTHER" id="PTHR30466">
    <property type="entry name" value="FLAVIN REDUCTASE"/>
    <property type="match status" value="1"/>
</dbReference>
<dbReference type="Pfam" id="PF01613">
    <property type="entry name" value="Flavin_Reduct"/>
    <property type="match status" value="1"/>
</dbReference>
<feature type="domain" description="Flavin reductase like" evidence="3">
    <location>
        <begin position="17"/>
        <end position="158"/>
    </location>
</feature>
<gene>
    <name evidence="4" type="ORF">DC363_15325</name>
</gene>
<organism evidence="4 5">
    <name type="scientific">Thalassorhabdomicrobium marinisediminis</name>
    <dbReference type="NCBI Taxonomy" id="2170577"/>
    <lineage>
        <taxon>Bacteria</taxon>
        <taxon>Pseudomonadati</taxon>
        <taxon>Pseudomonadota</taxon>
        <taxon>Alphaproteobacteria</taxon>
        <taxon>Rhodobacterales</taxon>
        <taxon>Paracoccaceae</taxon>
        <taxon>Thalassorhabdomicrobium</taxon>
    </lineage>
</organism>
<accession>A0A2T7FTF4</accession>
<dbReference type="RefSeq" id="WP_108642100.1">
    <property type="nucleotide sequence ID" value="NZ_QCYG01000011.1"/>
</dbReference>
<dbReference type="Proteomes" id="UP000244817">
    <property type="component" value="Unassembled WGS sequence"/>
</dbReference>
<evidence type="ECO:0000256" key="1">
    <source>
        <dbReference type="ARBA" id="ARBA00008898"/>
    </source>
</evidence>
<evidence type="ECO:0000313" key="5">
    <source>
        <dbReference type="Proteomes" id="UP000244817"/>
    </source>
</evidence>
<dbReference type="InterPro" id="IPR002563">
    <property type="entry name" value="Flavin_Rdtase-like_dom"/>
</dbReference>
<dbReference type="InterPro" id="IPR012349">
    <property type="entry name" value="Split_barrel_FMN-bd"/>
</dbReference>
<dbReference type="SMART" id="SM00903">
    <property type="entry name" value="Flavin_Reduct"/>
    <property type="match status" value="1"/>
</dbReference>
<reference evidence="4 5" key="1">
    <citation type="submission" date="2018-04" db="EMBL/GenBank/DDBJ databases">
        <title>Pelagivirga bohaiensis gen. nov., sp. nov., a bacterium isolated from the Bohai Sea.</title>
        <authorList>
            <person name="Ji X."/>
        </authorList>
    </citation>
    <scope>NUCLEOTIDE SEQUENCE [LARGE SCALE GENOMIC DNA]</scope>
    <source>
        <strain evidence="4 5">BH-SD16</strain>
    </source>
</reference>
<name>A0A2T7FTF4_9RHOB</name>
<evidence type="ECO:0000313" key="4">
    <source>
        <dbReference type="EMBL" id="PVA05451.1"/>
    </source>
</evidence>
<protein>
    <submittedName>
        <fullName evidence="4">Flavin oxidoreductase</fullName>
    </submittedName>
</protein>
<comment type="caution">
    <text evidence="4">The sequence shown here is derived from an EMBL/GenBank/DDBJ whole genome shotgun (WGS) entry which is preliminary data.</text>
</comment>
<keyword evidence="2" id="KW-0560">Oxidoreductase</keyword>
<evidence type="ECO:0000256" key="2">
    <source>
        <dbReference type="ARBA" id="ARBA00023002"/>
    </source>
</evidence>
<dbReference type="AlphaFoldDB" id="A0A2T7FTF4"/>
<dbReference type="PANTHER" id="PTHR30466:SF11">
    <property type="entry name" value="FLAVIN-DEPENDENT MONOOXYGENASE, REDUCTASE SUBUNIT HSAB"/>
    <property type="match status" value="1"/>
</dbReference>
<dbReference type="OrthoDB" id="9792858at2"/>
<dbReference type="SUPFAM" id="SSF50475">
    <property type="entry name" value="FMN-binding split barrel"/>
    <property type="match status" value="1"/>
</dbReference>
<proteinExistence type="inferred from homology"/>
<dbReference type="InterPro" id="IPR050268">
    <property type="entry name" value="NADH-dep_flavin_reductase"/>
</dbReference>